<protein>
    <submittedName>
        <fullName evidence="3">PREDICTED: copia proteinlike putative</fullName>
    </submittedName>
</protein>
<evidence type="ECO:0000313" key="3">
    <source>
        <dbReference type="EMBL" id="CCA24845.1"/>
    </source>
</evidence>
<organism evidence="3">
    <name type="scientific">Albugo laibachii Nc14</name>
    <dbReference type="NCBI Taxonomy" id="890382"/>
    <lineage>
        <taxon>Eukaryota</taxon>
        <taxon>Sar</taxon>
        <taxon>Stramenopiles</taxon>
        <taxon>Oomycota</taxon>
        <taxon>Peronosporomycetes</taxon>
        <taxon>Albuginales</taxon>
        <taxon>Albuginaceae</taxon>
        <taxon>Albugo</taxon>
    </lineage>
</organism>
<dbReference type="EMBL" id="FR824307">
    <property type="protein sequence ID" value="CCA24845.1"/>
    <property type="molecule type" value="Genomic_DNA"/>
</dbReference>
<proteinExistence type="predicted"/>
<dbReference type="Pfam" id="PF07727">
    <property type="entry name" value="RVT_2"/>
    <property type="match status" value="1"/>
</dbReference>
<feature type="region of interest" description="Disordered" evidence="1">
    <location>
        <begin position="40"/>
        <end position="62"/>
    </location>
</feature>
<evidence type="ECO:0000256" key="1">
    <source>
        <dbReference type="SAM" id="MobiDB-lite"/>
    </source>
</evidence>
<evidence type="ECO:0000259" key="2">
    <source>
        <dbReference type="Pfam" id="PF07727"/>
    </source>
</evidence>
<dbReference type="CDD" id="cd09272">
    <property type="entry name" value="RNase_HI_RT_Ty1"/>
    <property type="match status" value="1"/>
</dbReference>
<feature type="domain" description="Reverse transcriptase Ty1/copia-type" evidence="2">
    <location>
        <begin position="129"/>
        <end position="371"/>
    </location>
</feature>
<reference evidence="3" key="2">
    <citation type="submission" date="2011-02" db="EMBL/GenBank/DDBJ databases">
        <authorList>
            <person name="MacLean D."/>
        </authorList>
    </citation>
    <scope>NUCLEOTIDE SEQUENCE</scope>
</reference>
<sequence length="614" mass="69827">MNDDDVCQIIYKQTGKRKNCPSNSVLHSTRRRSGLEEVIATDNSSDSHYKHRSNARETLSYDKEEKQAYFEDQESDSTPPTFWRASANTVEGKEMNKHATFQEPTNWSDQLHWRNAIETELRSMRHRGVFRATKLPSGQGTIGTIGTKWVFRIKRKADGCIEKYKVRVTKGFKQKYGIDYTETFSPVVKYVTLRMVFAISKYFDWPLDQLDVVTAFLYGVMKEKVYCAVPEGVERDGNFDCLELVKAIYGLKQDSRVWNETFPQLVGSIGFQVSAFNPCLYIKMGDGHCVLVLVYVDDVLVTGSSLEMIAHPKEALKTRFEMTHSGKCTFVVGIELVDGSDASVTICQRHFVNDILKRFGMNECKATTSPLELSSRLVLNNEAIKFDASFREAVGALMHLMTTTRPNIAYAVGYVSRFMENTQQEQWTAVKCIYRYLQGTKSHRFHFHPSDKFDFRGYSNADWAGELTDGKSTSGYISMLVGAPLSWGRKKHSSVSLSTSEAENIALTLAIQKGKSIHRLLCEILAAVNKSGLELTIYKDNQSCIKMTKNPVNHGRTKHIDIKYHHIRDEVKRAEVKLEYCETSVMLADIMTKRLSGHRHRYLTVALGIHVSLH</sequence>
<dbReference type="HOGENOM" id="CLU_001650_21_3_1"/>
<name>F0WU01_9STRA</name>
<dbReference type="InterPro" id="IPR013103">
    <property type="entry name" value="RVT_2"/>
</dbReference>
<dbReference type="PANTHER" id="PTHR11439:SF463">
    <property type="entry name" value="REVERSE TRANSCRIPTASE TY1_COPIA-TYPE DOMAIN-CONTAINING PROTEIN"/>
    <property type="match status" value="1"/>
</dbReference>
<dbReference type="InterPro" id="IPR043502">
    <property type="entry name" value="DNA/RNA_pol_sf"/>
</dbReference>
<dbReference type="SUPFAM" id="SSF56672">
    <property type="entry name" value="DNA/RNA polymerases"/>
    <property type="match status" value="1"/>
</dbReference>
<accession>F0WU01</accession>
<gene>
    <name evidence="3" type="primary">AlNc14C262G9824</name>
    <name evidence="3" type="ORF">ALNC14_109890</name>
</gene>
<dbReference type="PANTHER" id="PTHR11439">
    <property type="entry name" value="GAG-POL-RELATED RETROTRANSPOSON"/>
    <property type="match status" value="1"/>
</dbReference>
<dbReference type="AlphaFoldDB" id="F0WU01"/>
<reference evidence="3" key="1">
    <citation type="journal article" date="2011" name="PLoS Biol.">
        <title>Gene gain and loss during evolution of obligate parasitism in the white rust pathogen of Arabidopsis thaliana.</title>
        <authorList>
            <person name="Kemen E."/>
            <person name="Gardiner A."/>
            <person name="Schultz-Larsen T."/>
            <person name="Kemen A.C."/>
            <person name="Balmuth A.L."/>
            <person name="Robert-Seilaniantz A."/>
            <person name="Bailey K."/>
            <person name="Holub E."/>
            <person name="Studholme D.J."/>
            <person name="Maclean D."/>
            <person name="Jones J.D."/>
        </authorList>
    </citation>
    <scope>NUCLEOTIDE SEQUENCE</scope>
</reference>